<dbReference type="PANTHER" id="PTHR10183">
    <property type="entry name" value="CALPAIN"/>
    <property type="match status" value="1"/>
</dbReference>
<dbReference type="GO" id="GO:0004198">
    <property type="term" value="F:calcium-dependent cysteine-type endopeptidase activity"/>
    <property type="evidence" value="ECO:0007669"/>
    <property type="project" value="InterPro"/>
</dbReference>
<keyword evidence="3" id="KW-0378">Hydrolase</keyword>
<evidence type="ECO:0000313" key="6">
    <source>
        <dbReference type="EMBL" id="QHU23096.1"/>
    </source>
</evidence>
<protein>
    <recommendedName>
        <fullName evidence="5">Calpain catalytic domain-containing protein</fullName>
    </recommendedName>
</protein>
<dbReference type="PANTHER" id="PTHR10183:SF379">
    <property type="entry name" value="CALPAIN-5"/>
    <property type="match status" value="1"/>
</dbReference>
<reference evidence="6" key="1">
    <citation type="journal article" date="2020" name="Nature">
        <title>Giant virus diversity and host interactions through global metagenomics.</title>
        <authorList>
            <person name="Schulz F."/>
            <person name="Roux S."/>
            <person name="Paez-Espino D."/>
            <person name="Jungbluth S."/>
            <person name="Walsh D.A."/>
            <person name="Denef V.J."/>
            <person name="McMahon K.D."/>
            <person name="Konstantinidis K.T."/>
            <person name="Eloe-Fadrosh E.A."/>
            <person name="Kyrpides N.C."/>
            <person name="Woyke T."/>
        </authorList>
    </citation>
    <scope>NUCLEOTIDE SEQUENCE</scope>
    <source>
        <strain evidence="6">GVMAG-S-ERX555907-63</strain>
    </source>
</reference>
<dbReference type="PROSITE" id="PS50203">
    <property type="entry name" value="CALPAIN_CAT"/>
    <property type="match status" value="1"/>
</dbReference>
<keyword evidence="4" id="KW-0788">Thiol protease</keyword>
<dbReference type="EMBL" id="MN741023">
    <property type="protein sequence ID" value="QHU23096.1"/>
    <property type="molecule type" value="Genomic_DNA"/>
</dbReference>
<dbReference type="InterPro" id="IPR022684">
    <property type="entry name" value="Calpain_cysteine_protease"/>
</dbReference>
<evidence type="ECO:0000256" key="1">
    <source>
        <dbReference type="ARBA" id="ARBA00007623"/>
    </source>
</evidence>
<accession>A0A6C0L118</accession>
<dbReference type="InterPro" id="IPR038765">
    <property type="entry name" value="Papain-like_cys_pep_sf"/>
</dbReference>
<proteinExistence type="inferred from homology"/>
<name>A0A6C0L118_9ZZZZ</name>
<dbReference type="Gene3D" id="3.90.70.10">
    <property type="entry name" value="Cysteine proteinases"/>
    <property type="match status" value="1"/>
</dbReference>
<dbReference type="InterPro" id="IPR000169">
    <property type="entry name" value="Pept_cys_AS"/>
</dbReference>
<dbReference type="SUPFAM" id="SSF54001">
    <property type="entry name" value="Cysteine proteinases"/>
    <property type="match status" value="1"/>
</dbReference>
<comment type="similarity">
    <text evidence="1">Belongs to the peptidase C2 family.</text>
</comment>
<dbReference type="PRINTS" id="PR00704">
    <property type="entry name" value="CALPAIN"/>
</dbReference>
<evidence type="ECO:0000256" key="4">
    <source>
        <dbReference type="ARBA" id="ARBA00022807"/>
    </source>
</evidence>
<evidence type="ECO:0000256" key="2">
    <source>
        <dbReference type="ARBA" id="ARBA00022670"/>
    </source>
</evidence>
<evidence type="ECO:0000256" key="3">
    <source>
        <dbReference type="ARBA" id="ARBA00022801"/>
    </source>
</evidence>
<dbReference type="AlphaFoldDB" id="A0A6C0L118"/>
<dbReference type="GO" id="GO:0006508">
    <property type="term" value="P:proteolysis"/>
    <property type="evidence" value="ECO:0007669"/>
    <property type="project" value="UniProtKB-KW"/>
</dbReference>
<dbReference type="InterPro" id="IPR001300">
    <property type="entry name" value="Peptidase_C2_calpain_cat"/>
</dbReference>
<keyword evidence="2" id="KW-0645">Protease</keyword>
<organism evidence="6">
    <name type="scientific">viral metagenome</name>
    <dbReference type="NCBI Taxonomy" id="1070528"/>
    <lineage>
        <taxon>unclassified sequences</taxon>
        <taxon>metagenomes</taxon>
        <taxon>organismal metagenomes</taxon>
    </lineage>
</organism>
<sequence length="571" mass="66334">MSVFLTHNKVVVKCSDEYKNSKICGKYSILSKKGKFGEDNYVNDNGEMFIYKVRPEFFVIGSRLGSLSFRAFCKSHDLFSKNNWNIHAKNRKWKPEKEMYVEIYEKDLDSCETGEKQELIDAFIVYSKYYNIRGGYEKTSKTSFGFPVYHNKEDNKYLYRNKYCWGIGPEATSNYMYMKSCDNNYKSPELANWSKAGIVVKPYIKSDLDFNDSDDSTIELFCDEEFPATQKSLGETNDKDVSWIRATKLQPQNAEMVLFHGVEPNDILQGGLGDCWLLSAIAGLAEFPYYLKEKIFKTDKVSENGKYDLQLFDISKNKWVTITIDDRIPCCEKKWYDIPRPLYAQPHENEMYIILIEKALAKVCGSYSKLCGGYPILAWMVLTGCKDLQIWGKNKRKKNWIKRTAAIDKIKENPWNFQKMWIHSNNDKNNSEQMFKFIDKCDKNCFVMAASINGNIMEKARKDGLIERHAYSLLRVYEDEKFKLIQLRNPWGNSHESNLDWCDSSNKWKEYPQIAKKVNWTNDPDGLFWISWNDFISIFDEIQIAAIKMDKQNGPSCGGMGPIQKNGGPKA</sequence>
<evidence type="ECO:0000259" key="5">
    <source>
        <dbReference type="PROSITE" id="PS50203"/>
    </source>
</evidence>
<feature type="domain" description="Calpain catalytic" evidence="5">
    <location>
        <begin position="220"/>
        <end position="548"/>
    </location>
</feature>
<dbReference type="SMART" id="SM00230">
    <property type="entry name" value="CysPc"/>
    <property type="match status" value="1"/>
</dbReference>
<dbReference type="Pfam" id="PF00648">
    <property type="entry name" value="Peptidase_C2"/>
    <property type="match status" value="1"/>
</dbReference>
<dbReference type="PROSITE" id="PS00139">
    <property type="entry name" value="THIOL_PROTEASE_CYS"/>
    <property type="match status" value="1"/>
</dbReference>